<dbReference type="Proteomes" id="UP000515237">
    <property type="component" value="Plasmid unnamed2"/>
</dbReference>
<dbReference type="KEGG" id="aswu:HUW51_00995"/>
<protein>
    <recommendedName>
        <fullName evidence="4">Outer membrane beta-barrel protein</fullName>
    </recommendedName>
</protein>
<feature type="signal peptide" evidence="1">
    <location>
        <begin position="1"/>
        <end position="24"/>
    </location>
</feature>
<dbReference type="EMBL" id="CP055155">
    <property type="protein sequence ID" value="QNF31365.1"/>
    <property type="molecule type" value="Genomic_DNA"/>
</dbReference>
<evidence type="ECO:0000256" key="1">
    <source>
        <dbReference type="SAM" id="SignalP"/>
    </source>
</evidence>
<evidence type="ECO:0008006" key="4">
    <source>
        <dbReference type="Google" id="ProtNLM"/>
    </source>
</evidence>
<reference evidence="2 3" key="1">
    <citation type="journal article" date="2018" name="Int. J. Syst. Evol. Microbiol.">
        <title>Adhaeribacter swui sp. nov., isolated from wet mud.</title>
        <authorList>
            <person name="Kim D.U."/>
            <person name="Kim K.W."/>
            <person name="Kang M.S."/>
            <person name="Kim J.Y."/>
            <person name="Jang J.H."/>
            <person name="Kim M.K."/>
        </authorList>
    </citation>
    <scope>NUCLEOTIDE SEQUENCE [LARGE SCALE GENOMIC DNA]</scope>
    <source>
        <strain evidence="2 3">KCTC 52873</strain>
        <plasmid evidence="2">unnamed2</plasmid>
    </source>
</reference>
<evidence type="ECO:0000313" key="3">
    <source>
        <dbReference type="Proteomes" id="UP000515237"/>
    </source>
</evidence>
<proteinExistence type="predicted"/>
<keyword evidence="1" id="KW-0732">Signal</keyword>
<organism evidence="2 3">
    <name type="scientific">Adhaeribacter swui</name>
    <dbReference type="NCBI Taxonomy" id="2086471"/>
    <lineage>
        <taxon>Bacteria</taxon>
        <taxon>Pseudomonadati</taxon>
        <taxon>Bacteroidota</taxon>
        <taxon>Cytophagia</taxon>
        <taxon>Cytophagales</taxon>
        <taxon>Hymenobacteraceae</taxon>
        <taxon>Adhaeribacter</taxon>
    </lineage>
</organism>
<keyword evidence="2" id="KW-0614">Plasmid</keyword>
<accession>A0A7G7G2I1</accession>
<gene>
    <name evidence="2" type="ORF">HUW51_00995</name>
</gene>
<keyword evidence="3" id="KW-1185">Reference proteome</keyword>
<name>A0A7G7G2I1_9BACT</name>
<dbReference type="AlphaFoldDB" id="A0A7G7G2I1"/>
<geneLocation type="plasmid" evidence="2 3">
    <name>unnamed2</name>
</geneLocation>
<sequence length="278" mass="31316">MKQSITFLLALFSVLMVTPFITLAQDDPDDGYVIRIGHSYTFTSSTKVTECDINGNVADVTKQIAAPTNSSFYVFDQVDATSVIIYFWDWADKSNLSKTFNYTYSGDTKGERKYFRVSIANLKNKAIPRYIRWKTTLTAGTAIIPIKVRFNNFDFNKDFTLGPTIGVRWRIAKHTDNFLNAMLGFGVTSVTLDSASTDGALKANTDRFAVTPSFGLLLEFDNVQVGLFTGMDYLSKKENIDWRYQGKSWFSVGLGYTILTKTSTTSNIEPKNKPRFNK</sequence>
<evidence type="ECO:0000313" key="2">
    <source>
        <dbReference type="EMBL" id="QNF31365.1"/>
    </source>
</evidence>
<dbReference type="RefSeq" id="WP_185269931.1">
    <property type="nucleotide sequence ID" value="NZ_CP055155.1"/>
</dbReference>
<feature type="chain" id="PRO_5028994174" description="Outer membrane beta-barrel protein" evidence="1">
    <location>
        <begin position="25"/>
        <end position="278"/>
    </location>
</feature>